<dbReference type="GO" id="GO:0071949">
    <property type="term" value="F:FAD binding"/>
    <property type="evidence" value="ECO:0007669"/>
    <property type="project" value="InterPro"/>
</dbReference>
<dbReference type="PROSITE" id="PS51387">
    <property type="entry name" value="FAD_PCMH"/>
    <property type="match status" value="1"/>
</dbReference>
<dbReference type="Gene3D" id="3.30.465.10">
    <property type="match status" value="1"/>
</dbReference>
<dbReference type="EMBL" id="KZ305026">
    <property type="protein sequence ID" value="PIA53716.1"/>
    <property type="molecule type" value="Genomic_DNA"/>
</dbReference>
<evidence type="ECO:0000259" key="7">
    <source>
        <dbReference type="PROSITE" id="PS51387"/>
    </source>
</evidence>
<evidence type="ECO:0000256" key="6">
    <source>
        <dbReference type="ARBA" id="ARBA00023180"/>
    </source>
</evidence>
<dbReference type="InterPro" id="IPR006094">
    <property type="entry name" value="Oxid_FAD_bind_N"/>
</dbReference>
<evidence type="ECO:0000256" key="3">
    <source>
        <dbReference type="ARBA" id="ARBA00022630"/>
    </source>
</evidence>
<name>A0A2G5EDA7_AQUCA</name>
<dbReference type="Gene3D" id="3.40.462.20">
    <property type="match status" value="1"/>
</dbReference>
<keyword evidence="3" id="KW-0285">Flavoprotein</keyword>
<comment type="cofactor">
    <cofactor evidence="1">
        <name>FAD</name>
        <dbReference type="ChEBI" id="CHEBI:57692"/>
    </cofactor>
</comment>
<comment type="similarity">
    <text evidence="2">Belongs to the oxygen-dependent FAD-linked oxidoreductase family.</text>
</comment>
<evidence type="ECO:0000256" key="2">
    <source>
        <dbReference type="ARBA" id="ARBA00005466"/>
    </source>
</evidence>
<organism evidence="8 9">
    <name type="scientific">Aquilegia coerulea</name>
    <name type="common">Rocky mountain columbine</name>
    <dbReference type="NCBI Taxonomy" id="218851"/>
    <lineage>
        <taxon>Eukaryota</taxon>
        <taxon>Viridiplantae</taxon>
        <taxon>Streptophyta</taxon>
        <taxon>Embryophyta</taxon>
        <taxon>Tracheophyta</taxon>
        <taxon>Spermatophyta</taxon>
        <taxon>Magnoliopsida</taxon>
        <taxon>Ranunculales</taxon>
        <taxon>Ranunculaceae</taxon>
        <taxon>Thalictroideae</taxon>
        <taxon>Aquilegia</taxon>
    </lineage>
</organism>
<gene>
    <name evidence="8" type="ORF">AQUCO_00900360v1</name>
</gene>
<dbReference type="InterPro" id="IPR016166">
    <property type="entry name" value="FAD-bd_PCMH"/>
</dbReference>
<dbReference type="Pfam" id="PF08031">
    <property type="entry name" value="BBE"/>
    <property type="match status" value="1"/>
</dbReference>
<dbReference type="InterPro" id="IPR016167">
    <property type="entry name" value="FAD-bd_PCMH_sub1"/>
</dbReference>
<dbReference type="Gene3D" id="3.30.43.10">
    <property type="entry name" value="Uridine Diphospho-n-acetylenolpyruvylglucosamine Reductase, domain 2"/>
    <property type="match status" value="1"/>
</dbReference>
<dbReference type="Proteomes" id="UP000230069">
    <property type="component" value="Unassembled WGS sequence"/>
</dbReference>
<dbReference type="OrthoDB" id="407275at2759"/>
<dbReference type="Pfam" id="PF01565">
    <property type="entry name" value="FAD_binding_4"/>
    <property type="match status" value="1"/>
</dbReference>
<dbReference type="InterPro" id="IPR012951">
    <property type="entry name" value="BBE"/>
</dbReference>
<accession>A0A2G5EDA7</accession>
<evidence type="ECO:0000256" key="4">
    <source>
        <dbReference type="ARBA" id="ARBA00022729"/>
    </source>
</evidence>
<dbReference type="InterPro" id="IPR036318">
    <property type="entry name" value="FAD-bd_PCMH-like_sf"/>
</dbReference>
<evidence type="ECO:0000313" key="8">
    <source>
        <dbReference type="EMBL" id="PIA53716.1"/>
    </source>
</evidence>
<keyword evidence="4" id="KW-0732">Signal</keyword>
<dbReference type="InterPro" id="IPR016169">
    <property type="entry name" value="FAD-bd_PCMH_sub2"/>
</dbReference>
<keyword evidence="5" id="KW-0274">FAD</keyword>
<feature type="domain" description="FAD-binding PCMH-type" evidence="7">
    <location>
        <begin position="6"/>
        <end position="180"/>
    </location>
</feature>
<keyword evidence="9" id="KW-1185">Reference proteome</keyword>
<protein>
    <recommendedName>
        <fullName evidence="7">FAD-binding PCMH-type domain-containing protein</fullName>
    </recommendedName>
</protein>
<dbReference type="AlphaFoldDB" id="A0A2G5EDA7"/>
<dbReference type="PANTHER" id="PTHR32448">
    <property type="entry name" value="OS08G0158400 PROTEIN"/>
    <property type="match status" value="1"/>
</dbReference>
<reference evidence="8 9" key="1">
    <citation type="submission" date="2017-09" db="EMBL/GenBank/DDBJ databases">
        <title>WGS assembly of Aquilegia coerulea Goldsmith.</title>
        <authorList>
            <person name="Hodges S."/>
            <person name="Kramer E."/>
            <person name="Nordborg M."/>
            <person name="Tomkins J."/>
            <person name="Borevitz J."/>
            <person name="Derieg N."/>
            <person name="Yan J."/>
            <person name="Mihaltcheva S."/>
            <person name="Hayes R.D."/>
            <person name="Rokhsar D."/>
        </authorList>
    </citation>
    <scope>NUCLEOTIDE SEQUENCE [LARGE SCALE GENOMIC DNA]</scope>
    <source>
        <strain evidence="9">cv. Goldsmith</strain>
    </source>
</reference>
<proteinExistence type="inferred from homology"/>
<dbReference type="STRING" id="218851.A0A2G5EDA7"/>
<dbReference type="SUPFAM" id="SSF56176">
    <property type="entry name" value="FAD-binding/transporter-associated domain-like"/>
    <property type="match status" value="1"/>
</dbReference>
<dbReference type="InParanoid" id="A0A2G5EDA7"/>
<keyword evidence="6" id="KW-0325">Glycoprotein</keyword>
<evidence type="ECO:0000313" key="9">
    <source>
        <dbReference type="Proteomes" id="UP000230069"/>
    </source>
</evidence>
<dbReference type="GO" id="GO:0016491">
    <property type="term" value="F:oxidoreductase activity"/>
    <property type="evidence" value="ECO:0007669"/>
    <property type="project" value="InterPro"/>
</dbReference>
<evidence type="ECO:0000256" key="1">
    <source>
        <dbReference type="ARBA" id="ARBA00001974"/>
    </source>
</evidence>
<evidence type="ECO:0000256" key="5">
    <source>
        <dbReference type="ARBA" id="ARBA00022827"/>
    </source>
</evidence>
<sequence length="490" mass="55203">MFISPTTPKPQFIVTPLDESQIQAVVICSKLHGLLVRVRSGGHDYEGLSYISSKPFIIIDLVNLQQINVDIEDETAWVQAGATVGQVYYRIAEQSRNYGFPAGICHTTGVGGYISGGGIGFLMRKYGLAADNVLDAHLIDVNGKLLDRKSMGEDLFWAIRGGGGASFGVIVSWKIKLVHVPSIVTVFNVQKTLEQGASNLFHKWQNVAHKVPKELVIRTVVQPVDGVSDRTIQVLFQSVFQGTVKELLPLMEESFPELGLEAKDCTEMSWISSILNIEGLSELGVDVLLNRSQQSKKYFKGKSDFVKEAISISDLESIWKVMLEEEISPPPMMICEPFGGRMDEISEYALPFPHRVGNLYNIQYFSEWLDEGHSTSKEYVESTRRLYNYMTPYVSKSPRASYLNYKDLDLGINVDTSTSYLEATVWGKKYFKNNFERLVYVKSKVDPGNFFWNEQSIPPLISCGKRVKDYYSFLWTAVKKPLETLFINSL</sequence>